<keyword evidence="1" id="KW-0812">Transmembrane</keyword>
<dbReference type="Proteomes" id="UP000521922">
    <property type="component" value="Unassembled WGS sequence"/>
</dbReference>
<dbReference type="EMBL" id="JACCBB010000002">
    <property type="protein sequence ID" value="NYD25108.1"/>
    <property type="molecule type" value="Genomic_DNA"/>
</dbReference>
<evidence type="ECO:0000313" key="3">
    <source>
        <dbReference type="Proteomes" id="UP000521922"/>
    </source>
</evidence>
<dbReference type="AlphaFoldDB" id="A0A7Y9DR18"/>
<comment type="caution">
    <text evidence="2">The sequence shown here is derived from an EMBL/GenBank/DDBJ whole genome shotgun (WGS) entry which is preliminary data.</text>
</comment>
<name>A0A7Y9DR18_9ACTN</name>
<reference evidence="2 3" key="1">
    <citation type="submission" date="2020-07" db="EMBL/GenBank/DDBJ databases">
        <title>Sequencing the genomes of 1000 actinobacteria strains.</title>
        <authorList>
            <person name="Klenk H.-P."/>
        </authorList>
    </citation>
    <scope>NUCLEOTIDE SEQUENCE [LARGE SCALE GENOMIC DNA]</scope>
    <source>
        <strain evidence="2 3">DSM 7487</strain>
    </source>
</reference>
<organism evidence="2 3">
    <name type="scientific">Kineococcus aurantiacus</name>
    <dbReference type="NCBI Taxonomy" id="37633"/>
    <lineage>
        <taxon>Bacteria</taxon>
        <taxon>Bacillati</taxon>
        <taxon>Actinomycetota</taxon>
        <taxon>Actinomycetes</taxon>
        <taxon>Kineosporiales</taxon>
        <taxon>Kineosporiaceae</taxon>
        <taxon>Kineococcus</taxon>
    </lineage>
</organism>
<proteinExistence type="predicted"/>
<keyword evidence="3" id="KW-1185">Reference proteome</keyword>
<accession>A0A7Y9DR18</accession>
<protein>
    <submittedName>
        <fullName evidence="2">Uncharacterized protein</fullName>
    </submittedName>
</protein>
<evidence type="ECO:0000313" key="2">
    <source>
        <dbReference type="EMBL" id="NYD25108.1"/>
    </source>
</evidence>
<keyword evidence="1" id="KW-0472">Membrane</keyword>
<evidence type="ECO:0000256" key="1">
    <source>
        <dbReference type="SAM" id="Phobius"/>
    </source>
</evidence>
<gene>
    <name evidence="2" type="ORF">BJ968_004717</name>
</gene>
<keyword evidence="1" id="KW-1133">Transmembrane helix</keyword>
<sequence length="52" mass="5425">MGVLAFSAPLSTAAGFISVLLTYSGNTGPAIHLLQTLFCILISVASSRWDGR</sequence>
<feature type="transmembrane region" description="Helical" evidence="1">
    <location>
        <begin position="31"/>
        <end position="49"/>
    </location>
</feature>